<proteinExistence type="predicted"/>
<keyword evidence="5" id="KW-1185">Reference proteome</keyword>
<evidence type="ECO:0000259" key="2">
    <source>
        <dbReference type="PROSITE" id="PS51048"/>
    </source>
</evidence>
<dbReference type="Pfam" id="PF04969">
    <property type="entry name" value="CS"/>
    <property type="match status" value="1"/>
</dbReference>
<comment type="caution">
    <text evidence="4">The sequence shown here is derived from an EMBL/GenBank/DDBJ whole genome shotgun (WGS) entry which is preliminary data.</text>
</comment>
<dbReference type="AlphaFoldDB" id="A0A699YK29"/>
<dbReference type="InterPro" id="IPR007699">
    <property type="entry name" value="SGS_dom"/>
</dbReference>
<dbReference type="Gene3D" id="2.60.40.790">
    <property type="match status" value="1"/>
</dbReference>
<sequence length="206" mass="22270">MLPSSKHGSGNARLSWTMAPASGSGTDPAQGSSGAAGQPLARAAVPGFEGKYRHQWYQLQSKVTVDVYAKGLSKEQAEVTFEEQRLLVVLKDASGAEEYRLDMPLYGKIQPGACHYEVLKSKLEITMSKADSTQWASLEKSSRVAAPNYSNPATPPVAGQYPSSCVKAPKDWNKVEAEVKDLENKGELDDGDPLNSFFKKIFSQAG</sequence>
<dbReference type="PROSITE" id="PS51048">
    <property type="entry name" value="SGS"/>
    <property type="match status" value="1"/>
</dbReference>
<dbReference type="InterPro" id="IPR007052">
    <property type="entry name" value="CS_dom"/>
</dbReference>
<evidence type="ECO:0000313" key="4">
    <source>
        <dbReference type="EMBL" id="GFH10587.1"/>
    </source>
</evidence>
<accession>A0A699YK29</accession>
<feature type="compositionally biased region" description="Polar residues" evidence="1">
    <location>
        <begin position="1"/>
        <end position="14"/>
    </location>
</feature>
<gene>
    <name evidence="4" type="ORF">HaLaN_05924</name>
</gene>
<dbReference type="CDD" id="cd06466">
    <property type="entry name" value="p23_CS_SGT1_like"/>
    <property type="match status" value="1"/>
</dbReference>
<evidence type="ECO:0000313" key="5">
    <source>
        <dbReference type="Proteomes" id="UP000485058"/>
    </source>
</evidence>
<protein>
    <recommendedName>
        <fullName evidence="6">CS domain-containing protein</fullName>
    </recommendedName>
</protein>
<dbReference type="SUPFAM" id="SSF49764">
    <property type="entry name" value="HSP20-like chaperones"/>
    <property type="match status" value="1"/>
</dbReference>
<dbReference type="InterPro" id="IPR008978">
    <property type="entry name" value="HSP20-like_chaperone"/>
</dbReference>
<dbReference type="InterPro" id="IPR044563">
    <property type="entry name" value="Sgt1-like"/>
</dbReference>
<dbReference type="Proteomes" id="UP000485058">
    <property type="component" value="Unassembled WGS sequence"/>
</dbReference>
<feature type="domain" description="SGS" evidence="2">
    <location>
        <begin position="160"/>
        <end position="206"/>
    </location>
</feature>
<dbReference type="PANTHER" id="PTHR45862">
    <property type="entry name" value="PROTEIN SGT1 HOMOLOG"/>
    <property type="match status" value="1"/>
</dbReference>
<evidence type="ECO:0000256" key="1">
    <source>
        <dbReference type="SAM" id="MobiDB-lite"/>
    </source>
</evidence>
<dbReference type="PROSITE" id="PS51203">
    <property type="entry name" value="CS"/>
    <property type="match status" value="1"/>
</dbReference>
<feature type="region of interest" description="Disordered" evidence="1">
    <location>
        <begin position="1"/>
        <end position="39"/>
    </location>
</feature>
<reference evidence="4 5" key="1">
    <citation type="submission" date="2020-02" db="EMBL/GenBank/DDBJ databases">
        <title>Draft genome sequence of Haematococcus lacustris strain NIES-144.</title>
        <authorList>
            <person name="Morimoto D."/>
            <person name="Nakagawa S."/>
            <person name="Yoshida T."/>
            <person name="Sawayama S."/>
        </authorList>
    </citation>
    <scope>NUCLEOTIDE SEQUENCE [LARGE SCALE GENOMIC DNA]</scope>
    <source>
        <strain evidence="4 5">NIES-144</strain>
    </source>
</reference>
<feature type="domain" description="CS" evidence="3">
    <location>
        <begin position="49"/>
        <end position="139"/>
    </location>
</feature>
<dbReference type="GO" id="GO:0051087">
    <property type="term" value="F:protein-folding chaperone binding"/>
    <property type="evidence" value="ECO:0007669"/>
    <property type="project" value="InterPro"/>
</dbReference>
<evidence type="ECO:0008006" key="6">
    <source>
        <dbReference type="Google" id="ProtNLM"/>
    </source>
</evidence>
<organism evidence="4 5">
    <name type="scientific">Haematococcus lacustris</name>
    <name type="common">Green alga</name>
    <name type="synonym">Haematococcus pluvialis</name>
    <dbReference type="NCBI Taxonomy" id="44745"/>
    <lineage>
        <taxon>Eukaryota</taxon>
        <taxon>Viridiplantae</taxon>
        <taxon>Chlorophyta</taxon>
        <taxon>core chlorophytes</taxon>
        <taxon>Chlorophyceae</taxon>
        <taxon>CS clade</taxon>
        <taxon>Chlamydomonadales</taxon>
        <taxon>Haematococcaceae</taxon>
        <taxon>Haematococcus</taxon>
    </lineage>
</organism>
<evidence type="ECO:0000259" key="3">
    <source>
        <dbReference type="PROSITE" id="PS51203"/>
    </source>
</evidence>
<dbReference type="EMBL" id="BLLF01000328">
    <property type="protein sequence ID" value="GFH10587.1"/>
    <property type="molecule type" value="Genomic_DNA"/>
</dbReference>
<name>A0A699YK29_HAELA</name>
<feature type="compositionally biased region" description="Polar residues" evidence="1">
    <location>
        <begin position="23"/>
        <end position="35"/>
    </location>
</feature>